<dbReference type="GO" id="GO:0005776">
    <property type="term" value="C:autophagosome"/>
    <property type="evidence" value="ECO:0007669"/>
    <property type="project" value="TreeGrafter"/>
</dbReference>
<dbReference type="GO" id="GO:0034727">
    <property type="term" value="P:piecemeal microautophagy of the nucleus"/>
    <property type="evidence" value="ECO:0007669"/>
    <property type="project" value="TreeGrafter"/>
</dbReference>
<feature type="compositionally biased region" description="Basic and acidic residues" evidence="2">
    <location>
        <begin position="1034"/>
        <end position="1054"/>
    </location>
</feature>
<feature type="compositionally biased region" description="Basic and acidic residues" evidence="2">
    <location>
        <begin position="330"/>
        <end position="339"/>
    </location>
</feature>
<protein>
    <recommendedName>
        <fullName evidence="1">Autophagy protein 5</fullName>
    </recommendedName>
</protein>
<feature type="compositionally biased region" description="Basic and acidic residues" evidence="2">
    <location>
        <begin position="353"/>
        <end position="366"/>
    </location>
</feature>
<dbReference type="Gene3D" id="3.10.20.620">
    <property type="match status" value="1"/>
</dbReference>
<name>A0A0F7UBQ5_NEOCL</name>
<keyword evidence="3" id="KW-0812">Transmembrane</keyword>
<feature type="compositionally biased region" description="Basic and acidic residues" evidence="2">
    <location>
        <begin position="736"/>
        <end position="747"/>
    </location>
</feature>
<feature type="compositionally biased region" description="Low complexity" evidence="2">
    <location>
        <begin position="1019"/>
        <end position="1033"/>
    </location>
</feature>
<feature type="region of interest" description="Disordered" evidence="2">
    <location>
        <begin position="608"/>
        <end position="690"/>
    </location>
</feature>
<proteinExistence type="inferred from homology"/>
<feature type="compositionally biased region" description="Polar residues" evidence="2">
    <location>
        <begin position="1055"/>
        <end position="1071"/>
    </location>
</feature>
<feature type="region of interest" description="Disordered" evidence="2">
    <location>
        <begin position="1000"/>
        <end position="1088"/>
    </location>
</feature>
<evidence type="ECO:0000256" key="1">
    <source>
        <dbReference type="RuleBase" id="RU361202"/>
    </source>
</evidence>
<keyword evidence="3" id="KW-1133">Transmembrane helix</keyword>
<feature type="compositionally biased region" description="Basic and acidic residues" evidence="2">
    <location>
        <begin position="660"/>
        <end position="669"/>
    </location>
</feature>
<dbReference type="GO" id="GO:0034274">
    <property type="term" value="C:Atg12-Atg5-Atg16 complex"/>
    <property type="evidence" value="ECO:0007669"/>
    <property type="project" value="TreeGrafter"/>
</dbReference>
<dbReference type="GO" id="GO:0019776">
    <property type="term" value="F:Atg8-family ligase activity"/>
    <property type="evidence" value="ECO:0007669"/>
    <property type="project" value="TreeGrafter"/>
</dbReference>
<dbReference type="InterPro" id="IPR048939">
    <property type="entry name" value="ATG5_UblA"/>
</dbReference>
<dbReference type="PANTHER" id="PTHR13040:SF2">
    <property type="entry name" value="AUTOPHAGY PROTEIN 5"/>
    <property type="match status" value="1"/>
</dbReference>
<feature type="compositionally biased region" description="Basic and acidic residues" evidence="2">
    <location>
        <begin position="1141"/>
        <end position="1155"/>
    </location>
</feature>
<evidence type="ECO:0000259" key="5">
    <source>
        <dbReference type="Pfam" id="PF20638"/>
    </source>
</evidence>
<dbReference type="Pfam" id="PF04106">
    <property type="entry name" value="ATG5_UblB"/>
    <property type="match status" value="1"/>
</dbReference>
<feature type="domain" description="Autophagy protein ATG5 UblA" evidence="5">
    <location>
        <begin position="511"/>
        <end position="599"/>
    </location>
</feature>
<sequence>MCLFCGNMQGGTPSSSVCTPCSSPHSPPRLISSVLSPFCLRYRSTRPANVLFLLVALLCLSPGPFLPFFHCRSPTSLGHVDDALPGLSTPSRASSGVATAEQIAFDGGDNSRGAEDSFIFIPDDVDDEFEFSEFYPETKLPEKKDGKPRDAGSLSEQLADAPFSWSSLTPWTQALLLLPTVLLLFLGVAWHVYGASITAFYARYPATPKLGARRSPLGLCLKEKDTQVRRLFAGRCKRETARRATEKCERDAGCCLASENTCFPRRLECLYTPVSQTCSRSCGRPSPSSQSLLPRSPTVQRRREKEKGAKMKPRSAGNNPEALSAPNARAHAEASRAEPESEGGYSEGAYASLRDEGESGEDKASLRETNAGQGTLKLPPRGTLGEKPSNPEAFPAPPVPSSSSTSVSSSLAASSLPPSASLSVRPVSVRPADPPATACSKSSARPPARVSRRRGDNPQSRRPSHAHAPPPPRGGRRRLRRDTDEARYIRLSREGSLARFSSSLRLGLLRSGLPVKIALESSEVASLQLPAPLFLFLPRSSYLPQIVSECVSRFRFFLRPTQSPGVPGPARAPSPCFSFLGSPLDWRLPLGVSFDLFTACQLSPAGPSSPWLGAQGDSLSRGARRQAADARDAGSEGAGGEPSGRSAGLANARGANGEGKGGRPRDLRTRQGTGRPSLRRNRGNSTETEAGELIAVCPPEACGASVPLPWPLTFHFHSSPATLSRPPIALPAARSLHGDAGERETRAGSESASASRPNASSASQSEQVKGGGGFVDRSEEEKGGGAAGHAAERGPTPSLLLPPAATPYEGWAAFESLFLNNLRQASYLLTGSAAAFHHLSKADELALLAAFRTADLAAYLEAVAPLEGGEPERRPGHPGPRARSRAARGWAPPVDGVGDWWREGRTKACRPDQGTVHRLPVRLHFVTRGVLGRRETESGDAARGAEEAEESGGEGRRWGRASTQTLGSKKQAVPLLMSMLTAVPVFSAAETEASARVHARGLAGSGGGDGKSDDGSGDGAAAGLCESDSGRLSSRSEGERKGGRETTHAEDRPRSQSTSETDPLPSGNSAPSKRDDIASAFPGSARRARSADSEAGAFYTLGDLLHSTLQQLFPRKTWRRVRTGAGRTRLDSGSVAATRRQAHDPPMEGRGDRTRVLAASLPSSRVGGREDEGQKRESAEEGWFSGSEEGDASDRSEDCDLSTASDDDWEDDSEGLSTEGEIVSVRPLYRSRGCRVLVQGVEPLLETPLYWLWKNASCMDLFLHVVVVLPPTVTPRLICDTPA</sequence>
<evidence type="ECO:0000256" key="2">
    <source>
        <dbReference type="SAM" id="MobiDB-lite"/>
    </source>
</evidence>
<dbReference type="GO" id="GO:0044233">
    <property type="term" value="C:mitochondria-associated endoplasmic reticulum membrane contact site"/>
    <property type="evidence" value="ECO:0007669"/>
    <property type="project" value="TreeGrafter"/>
</dbReference>
<dbReference type="PANTHER" id="PTHR13040">
    <property type="entry name" value="AUTOPHAGY PROTEIN 5"/>
    <property type="match status" value="1"/>
</dbReference>
<dbReference type="Pfam" id="PF20638">
    <property type="entry name" value="ATG5_UblA"/>
    <property type="match status" value="1"/>
</dbReference>
<feature type="region of interest" description="Disordered" evidence="2">
    <location>
        <begin position="1123"/>
        <end position="1217"/>
    </location>
</feature>
<feature type="compositionally biased region" description="Low complexity" evidence="2">
    <location>
        <begin position="401"/>
        <end position="431"/>
    </location>
</feature>
<feature type="compositionally biased region" description="Low complexity" evidence="2">
    <location>
        <begin position="440"/>
        <end position="449"/>
    </location>
</feature>
<feature type="compositionally biased region" description="Low complexity" evidence="2">
    <location>
        <begin position="280"/>
        <end position="297"/>
    </location>
</feature>
<dbReference type="InterPro" id="IPR042526">
    <property type="entry name" value="Atg5_HR"/>
</dbReference>
<feature type="region of interest" description="Disordered" evidence="2">
    <location>
        <begin position="934"/>
        <end position="966"/>
    </location>
</feature>
<evidence type="ECO:0000313" key="6">
    <source>
        <dbReference type="EMBL" id="CEL67324.1"/>
    </source>
</evidence>
<dbReference type="GO" id="GO:0034045">
    <property type="term" value="C:phagophore assembly site membrane"/>
    <property type="evidence" value="ECO:0007669"/>
    <property type="project" value="UniProtKB-SubCell"/>
</dbReference>
<accession>A0A0F7UBQ5</accession>
<dbReference type="GO" id="GO:0006995">
    <property type="term" value="P:cellular response to nitrogen starvation"/>
    <property type="evidence" value="ECO:0007669"/>
    <property type="project" value="TreeGrafter"/>
</dbReference>
<feature type="compositionally biased region" description="Acidic residues" evidence="2">
    <location>
        <begin position="1199"/>
        <end position="1214"/>
    </location>
</feature>
<comment type="similarity">
    <text evidence="1">Belongs to the ATG5 family.</text>
</comment>
<keyword evidence="1" id="KW-1017">Isopeptide bond</keyword>
<feature type="compositionally biased region" description="Low complexity" evidence="2">
    <location>
        <begin position="749"/>
        <end position="765"/>
    </location>
</feature>
<comment type="subunit">
    <text evidence="1">Conjugated with ATG12.</text>
</comment>
<feature type="region of interest" description="Disordered" evidence="2">
    <location>
        <begin position="280"/>
        <end position="483"/>
    </location>
</feature>
<comment type="subcellular location">
    <subcellularLocation>
        <location evidence="1">Preautophagosomal structure membrane</location>
        <topology evidence="1">Peripheral membrane protein</topology>
    </subcellularLocation>
</comment>
<dbReference type="InterPro" id="IPR007239">
    <property type="entry name" value="Atg5"/>
</dbReference>
<dbReference type="InterPro" id="IPR042527">
    <property type="entry name" value="Atg5_UblA_dom_sf"/>
</dbReference>
<dbReference type="Gene3D" id="1.10.246.190">
    <property type="entry name" value="Autophagy protein Apg5, helix rich domain"/>
    <property type="match status" value="1"/>
</dbReference>
<feature type="transmembrane region" description="Helical" evidence="3">
    <location>
        <begin position="50"/>
        <end position="69"/>
    </location>
</feature>
<feature type="compositionally biased region" description="Basic and acidic residues" evidence="2">
    <location>
        <begin position="1167"/>
        <end position="1179"/>
    </location>
</feature>
<keyword evidence="1" id="KW-0832">Ubl conjugation</keyword>
<feature type="domain" description="Autophagy protein ATG5 UblB" evidence="4">
    <location>
        <begin position="1096"/>
        <end position="1267"/>
    </location>
</feature>
<gene>
    <name evidence="6" type="ORF">BN1204_031260</name>
</gene>
<reference evidence="6" key="1">
    <citation type="journal article" date="2015" name="PLoS ONE">
        <title>Comprehensive Evaluation of Toxoplasma gondii VEG and Neospora caninum LIV Genomes with Tachyzoite Stage Transcriptome and Proteome Defines Novel Transcript Features.</title>
        <authorList>
            <person name="Ramaprasad A."/>
            <person name="Mourier T."/>
            <person name="Naeem R."/>
            <person name="Malas T.B."/>
            <person name="Moussa E."/>
            <person name="Panigrahi A."/>
            <person name="Vermont S.J."/>
            <person name="Otto T.D."/>
            <person name="Wastling J."/>
            <person name="Pain A."/>
        </authorList>
    </citation>
    <scope>NUCLEOTIDE SEQUENCE</scope>
    <source>
        <strain evidence="6">Liverpool</strain>
    </source>
</reference>
<evidence type="ECO:0000256" key="3">
    <source>
        <dbReference type="SAM" id="Phobius"/>
    </source>
</evidence>
<feature type="region of interest" description="Disordered" evidence="2">
    <location>
        <begin position="736"/>
        <end position="801"/>
    </location>
</feature>
<comment type="function">
    <text evidence="1">Involved in autophagic vesicle formation.</text>
</comment>
<dbReference type="GO" id="GO:0061908">
    <property type="term" value="C:phagophore"/>
    <property type="evidence" value="ECO:0007669"/>
    <property type="project" value="TreeGrafter"/>
</dbReference>
<dbReference type="EMBL" id="LN714483">
    <property type="protein sequence ID" value="CEL67324.1"/>
    <property type="molecule type" value="Genomic_DNA"/>
</dbReference>
<keyword evidence="1 3" id="KW-0472">Membrane</keyword>
<dbReference type="GO" id="GO:0000422">
    <property type="term" value="P:autophagy of mitochondrion"/>
    <property type="evidence" value="ECO:0007669"/>
    <property type="project" value="TreeGrafter"/>
</dbReference>
<evidence type="ECO:0000259" key="4">
    <source>
        <dbReference type="Pfam" id="PF04106"/>
    </source>
</evidence>
<organism evidence="6">
    <name type="scientific">Neospora caninum (strain Liverpool)</name>
    <dbReference type="NCBI Taxonomy" id="572307"/>
    <lineage>
        <taxon>Eukaryota</taxon>
        <taxon>Sar</taxon>
        <taxon>Alveolata</taxon>
        <taxon>Apicomplexa</taxon>
        <taxon>Conoidasida</taxon>
        <taxon>Coccidia</taxon>
        <taxon>Eucoccidiorida</taxon>
        <taxon>Eimeriorina</taxon>
        <taxon>Sarcocystidae</taxon>
        <taxon>Neospora</taxon>
    </lineage>
</organism>
<dbReference type="InterPro" id="IPR048318">
    <property type="entry name" value="ATG5_UblB"/>
</dbReference>
<dbReference type="Gene3D" id="3.10.20.90">
    <property type="entry name" value="Phosphatidylinositol 3-kinase Catalytic Subunit, Chain A, domain 1"/>
    <property type="match status" value="1"/>
</dbReference>
<feature type="region of interest" description="Disordered" evidence="2">
    <location>
        <begin position="867"/>
        <end position="889"/>
    </location>
</feature>
<keyword evidence="1" id="KW-0072">Autophagy</keyword>